<feature type="region of interest" description="Disordered" evidence="1">
    <location>
        <begin position="463"/>
        <end position="874"/>
    </location>
</feature>
<name>A0A9W8TF92_9AGAR</name>
<feature type="compositionally biased region" description="Basic and acidic residues" evidence="1">
    <location>
        <begin position="463"/>
        <end position="475"/>
    </location>
</feature>
<organism evidence="2 3">
    <name type="scientific">Agrocybe chaxingu</name>
    <dbReference type="NCBI Taxonomy" id="84603"/>
    <lineage>
        <taxon>Eukaryota</taxon>
        <taxon>Fungi</taxon>
        <taxon>Dikarya</taxon>
        <taxon>Basidiomycota</taxon>
        <taxon>Agaricomycotina</taxon>
        <taxon>Agaricomycetes</taxon>
        <taxon>Agaricomycetidae</taxon>
        <taxon>Agaricales</taxon>
        <taxon>Agaricineae</taxon>
        <taxon>Strophariaceae</taxon>
        <taxon>Agrocybe</taxon>
    </lineage>
</organism>
<keyword evidence="3" id="KW-1185">Reference proteome</keyword>
<feature type="compositionally biased region" description="Basic and acidic residues" evidence="1">
    <location>
        <begin position="523"/>
        <end position="538"/>
    </location>
</feature>
<feature type="compositionally biased region" description="Acidic residues" evidence="1">
    <location>
        <begin position="567"/>
        <end position="576"/>
    </location>
</feature>
<evidence type="ECO:0000313" key="3">
    <source>
        <dbReference type="Proteomes" id="UP001148786"/>
    </source>
</evidence>
<feature type="compositionally biased region" description="Polar residues" evidence="1">
    <location>
        <begin position="552"/>
        <end position="561"/>
    </location>
</feature>
<gene>
    <name evidence="2" type="ORF">NLJ89_g1426</name>
</gene>
<dbReference type="EMBL" id="JANKHO010000073">
    <property type="protein sequence ID" value="KAJ3515968.1"/>
    <property type="molecule type" value="Genomic_DNA"/>
</dbReference>
<reference evidence="2" key="1">
    <citation type="submission" date="2022-07" db="EMBL/GenBank/DDBJ databases">
        <title>Genome Sequence of Agrocybe chaxingu.</title>
        <authorList>
            <person name="Buettner E."/>
        </authorList>
    </citation>
    <scope>NUCLEOTIDE SEQUENCE</scope>
    <source>
        <strain evidence="2">MP-N11</strain>
    </source>
</reference>
<feature type="compositionally biased region" description="Basic and acidic residues" evidence="1">
    <location>
        <begin position="678"/>
        <end position="689"/>
    </location>
</feature>
<feature type="compositionally biased region" description="Acidic residues" evidence="1">
    <location>
        <begin position="643"/>
        <end position="658"/>
    </location>
</feature>
<comment type="caution">
    <text evidence="2">The sequence shown here is derived from an EMBL/GenBank/DDBJ whole genome shotgun (WGS) entry which is preliminary data.</text>
</comment>
<feature type="compositionally biased region" description="Low complexity" evidence="1">
    <location>
        <begin position="605"/>
        <end position="614"/>
    </location>
</feature>
<sequence length="874" mass="96375">MLESYDMQMLDYPADTDISMHPSSSDQWFPDEAKMEEDVPLKVDNFEGHHMDAHVSMKTDFYSQEREDATIEIDMEPLIETPNVEYEMGDGEDLHEDDNLVDVEVYDASRALSPSIPSTESGQVAQPALLHPSAHLEESADINKVVLPEPPSHASLPNHSPSIHEVVPGVEVTTDLALPERHALSVSEPATSSATFPDEIESNTTNHHFDPFVLAADREDPHPEQYEVVQETLPSSELLGLADEPVASILPSPSPPLPNTAERQETLHGNLEEGSVDHLSAQSTGDPHEISEGVYIDPPPPVLLAVAPDEVFEFTLFNDLSNGSPTSETNIQMKGVLLQHLPTLYYEPLSTVFETLRQEQHVQSKFHLADSELVLDAIDLSLPISEDNAYAREVTLHDLNVLHDAYGIAGPLRMKLHSVTPRFIARYQYLQENIGQLELGQPSVDLTTSVDAIDNEQAKSTEFVFKKPDLPHDSLEGVDPTALSRPKEGAREGAQADDLDYSEATKEHRTSEPQPEYEDEEERAGKITDDLGDDHSESEASNADDEARLPHDTTNNQQSLGDRQENAEPDSIEDQGSDPSVVELDVLEAKFSNGNPFNDEEASEQIRSSSSKSQSQEHEDPVGVDPVVYLETEDGGVRKEQVEYPDQDEVGPEWPEYDEQGHEDYEDSEEHDDDEHGDYEGSEEHHDDASGEEDQAVTRQDEERARPENSLALGPLGTGTVDDKTVGREGDSLDLDSPPEQAAVATEAERDVYDNSGNDDQGPSLPDAVSHQSPEPVEGDRDADRVGGAVTEVPFGPVLFDGEAWDDDLDREGDLDARWDEDNTPSASNQSSVTLSSKTSKRSFDEFESNGEGCDEIHVWEGPSSPDSKRSRTR</sequence>
<dbReference type="Proteomes" id="UP001148786">
    <property type="component" value="Unassembled WGS sequence"/>
</dbReference>
<protein>
    <submittedName>
        <fullName evidence="2">Uncharacterized protein</fullName>
    </submittedName>
</protein>
<dbReference type="AlphaFoldDB" id="A0A9W8TF92"/>
<feature type="compositionally biased region" description="Polar residues" evidence="1">
    <location>
        <begin position="824"/>
        <end position="838"/>
    </location>
</feature>
<feature type="compositionally biased region" description="Basic and acidic residues" evidence="1">
    <location>
        <begin position="812"/>
        <end position="821"/>
    </location>
</feature>
<dbReference type="OrthoDB" id="2507795at2759"/>
<dbReference type="Pfam" id="PF10336">
    <property type="entry name" value="DUF2420"/>
    <property type="match status" value="1"/>
</dbReference>
<proteinExistence type="predicted"/>
<feature type="compositionally biased region" description="Basic and acidic residues" evidence="1">
    <location>
        <begin position="721"/>
        <end position="731"/>
    </location>
</feature>
<dbReference type="InterPro" id="IPR018822">
    <property type="entry name" value="UPF0646"/>
</dbReference>
<accession>A0A9W8TF92</accession>
<evidence type="ECO:0000313" key="2">
    <source>
        <dbReference type="EMBL" id="KAJ3515968.1"/>
    </source>
</evidence>
<evidence type="ECO:0000256" key="1">
    <source>
        <dbReference type="SAM" id="MobiDB-lite"/>
    </source>
</evidence>
<feature type="compositionally biased region" description="Acidic residues" evidence="1">
    <location>
        <begin position="664"/>
        <end position="677"/>
    </location>
</feature>